<dbReference type="PANTHER" id="PTHR11138">
    <property type="entry name" value="METHIONYL-TRNA FORMYLTRANSFERASE"/>
    <property type="match status" value="1"/>
</dbReference>
<dbReference type="GO" id="GO:0004479">
    <property type="term" value="F:methionyl-tRNA formyltransferase activity"/>
    <property type="evidence" value="ECO:0007669"/>
    <property type="project" value="UniProtKB-UniRule"/>
</dbReference>
<comment type="caution">
    <text evidence="8">The sequence shown here is derived from an EMBL/GenBank/DDBJ whole genome shotgun (WGS) entry which is preliminary data.</text>
</comment>
<dbReference type="SUPFAM" id="SSF50486">
    <property type="entry name" value="FMT C-terminal domain-like"/>
    <property type="match status" value="1"/>
</dbReference>
<name>A0A918S240_9GAMM</name>
<dbReference type="FunFam" id="3.40.50.12230:FF:000001">
    <property type="entry name" value="Methionyl-tRNA formyltransferase"/>
    <property type="match status" value="1"/>
</dbReference>
<dbReference type="InterPro" id="IPR005793">
    <property type="entry name" value="Formyl_trans_C"/>
</dbReference>
<feature type="domain" description="Formyl transferase C-terminal" evidence="7">
    <location>
        <begin position="201"/>
        <end position="298"/>
    </location>
</feature>
<dbReference type="InterPro" id="IPR002376">
    <property type="entry name" value="Formyl_transf_N"/>
</dbReference>
<reference evidence="8" key="2">
    <citation type="submission" date="2020-09" db="EMBL/GenBank/DDBJ databases">
        <authorList>
            <person name="Sun Q."/>
            <person name="Kim S."/>
        </authorList>
    </citation>
    <scope>NUCLEOTIDE SEQUENCE</scope>
    <source>
        <strain evidence="8">KCTC 12711</strain>
    </source>
</reference>
<proteinExistence type="inferred from homology"/>
<dbReference type="Pfam" id="PF02911">
    <property type="entry name" value="Formyl_trans_C"/>
    <property type="match status" value="1"/>
</dbReference>
<keyword evidence="3 5" id="KW-0808">Transferase</keyword>
<evidence type="ECO:0000313" key="9">
    <source>
        <dbReference type="Proteomes" id="UP000614811"/>
    </source>
</evidence>
<evidence type="ECO:0000259" key="7">
    <source>
        <dbReference type="Pfam" id="PF02911"/>
    </source>
</evidence>
<dbReference type="EC" id="2.1.2.9" evidence="2 5"/>
<evidence type="ECO:0000256" key="3">
    <source>
        <dbReference type="ARBA" id="ARBA00022679"/>
    </source>
</evidence>
<feature type="binding site" evidence="5">
    <location>
        <begin position="106"/>
        <end position="109"/>
    </location>
    <ligand>
        <name>(6S)-5,6,7,8-tetrahydrofolate</name>
        <dbReference type="ChEBI" id="CHEBI:57453"/>
    </ligand>
</feature>
<reference evidence="8" key="1">
    <citation type="journal article" date="2014" name="Int. J. Syst. Evol. Microbiol.">
        <title>Complete genome sequence of Corynebacterium casei LMG S-19264T (=DSM 44701T), isolated from a smear-ripened cheese.</title>
        <authorList>
            <consortium name="US DOE Joint Genome Institute (JGI-PGF)"/>
            <person name="Walter F."/>
            <person name="Albersmeier A."/>
            <person name="Kalinowski J."/>
            <person name="Ruckert C."/>
        </authorList>
    </citation>
    <scope>NUCLEOTIDE SEQUENCE</scope>
    <source>
        <strain evidence="8">KCTC 12711</strain>
    </source>
</reference>
<feature type="domain" description="Formyl transferase N-terminal" evidence="6">
    <location>
        <begin position="2"/>
        <end position="176"/>
    </location>
</feature>
<comment type="function">
    <text evidence="5">Attaches a formyl group to the free amino group of methionyl-tRNA(fMet). The formyl group appears to play a dual role in the initiator identity of N-formylmethionyl-tRNA by promoting its recognition by IF2 and preventing the misappropriation of this tRNA by the elongation apparatus.</text>
</comment>
<dbReference type="PANTHER" id="PTHR11138:SF5">
    <property type="entry name" value="METHIONYL-TRNA FORMYLTRANSFERASE, MITOCHONDRIAL"/>
    <property type="match status" value="1"/>
</dbReference>
<dbReference type="InterPro" id="IPR011034">
    <property type="entry name" value="Formyl_transferase-like_C_sf"/>
</dbReference>
<organism evidence="8 9">
    <name type="scientific">Arenicella chitinivorans</name>
    <dbReference type="NCBI Taxonomy" id="1329800"/>
    <lineage>
        <taxon>Bacteria</taxon>
        <taxon>Pseudomonadati</taxon>
        <taxon>Pseudomonadota</taxon>
        <taxon>Gammaproteobacteria</taxon>
        <taxon>Arenicellales</taxon>
        <taxon>Arenicellaceae</taxon>
        <taxon>Arenicella</taxon>
    </lineage>
</organism>
<dbReference type="CDD" id="cd08704">
    <property type="entry name" value="Met_tRNA_FMT_C"/>
    <property type="match status" value="1"/>
</dbReference>
<dbReference type="HAMAP" id="MF_00182">
    <property type="entry name" value="Formyl_trans"/>
    <property type="match status" value="1"/>
</dbReference>
<dbReference type="InterPro" id="IPR044135">
    <property type="entry name" value="Met-tRNA-FMT_C"/>
</dbReference>
<dbReference type="EMBL" id="BMXA01000008">
    <property type="protein sequence ID" value="GHA20061.1"/>
    <property type="molecule type" value="Genomic_DNA"/>
</dbReference>
<dbReference type="InterPro" id="IPR005794">
    <property type="entry name" value="Fmt"/>
</dbReference>
<evidence type="ECO:0000256" key="1">
    <source>
        <dbReference type="ARBA" id="ARBA00010699"/>
    </source>
</evidence>
<keyword evidence="9" id="KW-1185">Reference proteome</keyword>
<keyword evidence="4 5" id="KW-0648">Protein biosynthesis</keyword>
<dbReference type="Proteomes" id="UP000614811">
    <property type="component" value="Unassembled WGS sequence"/>
</dbReference>
<dbReference type="NCBIfam" id="TIGR00460">
    <property type="entry name" value="fmt"/>
    <property type="match status" value="1"/>
</dbReference>
<evidence type="ECO:0000256" key="5">
    <source>
        <dbReference type="HAMAP-Rule" id="MF_00182"/>
    </source>
</evidence>
<comment type="similarity">
    <text evidence="1 5">Belongs to the Fmt family.</text>
</comment>
<comment type="catalytic activity">
    <reaction evidence="5">
        <text>L-methionyl-tRNA(fMet) + (6R)-10-formyltetrahydrofolate = N-formyl-L-methionyl-tRNA(fMet) + (6S)-5,6,7,8-tetrahydrofolate + H(+)</text>
        <dbReference type="Rhea" id="RHEA:24380"/>
        <dbReference type="Rhea" id="RHEA-COMP:9952"/>
        <dbReference type="Rhea" id="RHEA-COMP:9953"/>
        <dbReference type="ChEBI" id="CHEBI:15378"/>
        <dbReference type="ChEBI" id="CHEBI:57453"/>
        <dbReference type="ChEBI" id="CHEBI:78530"/>
        <dbReference type="ChEBI" id="CHEBI:78844"/>
        <dbReference type="ChEBI" id="CHEBI:195366"/>
        <dbReference type="EC" id="2.1.2.9"/>
    </reaction>
</comment>
<dbReference type="SUPFAM" id="SSF53328">
    <property type="entry name" value="Formyltransferase"/>
    <property type="match status" value="1"/>
</dbReference>
<evidence type="ECO:0000313" key="8">
    <source>
        <dbReference type="EMBL" id="GHA20061.1"/>
    </source>
</evidence>
<dbReference type="InterPro" id="IPR041711">
    <property type="entry name" value="Met-tRNA-FMT_N"/>
</dbReference>
<protein>
    <recommendedName>
        <fullName evidence="2 5">Methionyl-tRNA formyltransferase</fullName>
        <ecNumber evidence="2 5">2.1.2.9</ecNumber>
    </recommendedName>
</protein>
<sequence>MNIIFAGTPEFAATPLLALLEHHTVSAVYTQPDRKAGRGKRMTAPPVKQVALEHGIPVHQPTTLKTEVDTISALAPDVMVVVAYGMLLPQSILDIPKFGCINIHASLLPKWRGAAPIQRAIEAGDTMTGVSIMQMERGLDTGPVYTTLETPISDRDTSASLHDRLAQLGAAGIVDTLAMLATDPSLQPTPQDHSQSSYARKIEKSEAEIDWQSSAAEIDRKLRAFTPWPGSQTQHGSNRIRITEMRVAQTNSTAQPGTVIALSTDCVTVACGSGAVELLTLQRDGSRALPYREFRNGYSLSIGDRLS</sequence>
<dbReference type="InterPro" id="IPR036477">
    <property type="entry name" value="Formyl_transf_N_sf"/>
</dbReference>
<dbReference type="GO" id="GO:0005829">
    <property type="term" value="C:cytosol"/>
    <property type="evidence" value="ECO:0007669"/>
    <property type="project" value="TreeGrafter"/>
</dbReference>
<dbReference type="CDD" id="cd08646">
    <property type="entry name" value="FMT_core_Met-tRNA-FMT_N"/>
    <property type="match status" value="1"/>
</dbReference>
<gene>
    <name evidence="5 8" type="primary">fmt</name>
    <name evidence="8" type="ORF">GCM10008090_32380</name>
</gene>
<evidence type="ECO:0000256" key="4">
    <source>
        <dbReference type="ARBA" id="ARBA00022917"/>
    </source>
</evidence>
<dbReference type="Gene3D" id="3.40.50.12230">
    <property type="match status" value="1"/>
</dbReference>
<dbReference type="RefSeq" id="WP_189402753.1">
    <property type="nucleotide sequence ID" value="NZ_BMXA01000008.1"/>
</dbReference>
<accession>A0A918S240</accession>
<evidence type="ECO:0000259" key="6">
    <source>
        <dbReference type="Pfam" id="PF00551"/>
    </source>
</evidence>
<evidence type="ECO:0000256" key="2">
    <source>
        <dbReference type="ARBA" id="ARBA00012261"/>
    </source>
</evidence>
<dbReference type="AlphaFoldDB" id="A0A918S240"/>
<dbReference type="Pfam" id="PF00551">
    <property type="entry name" value="Formyl_trans_N"/>
    <property type="match status" value="1"/>
</dbReference>